<evidence type="ECO:0000256" key="2">
    <source>
        <dbReference type="ARBA" id="ARBA00022670"/>
    </source>
</evidence>
<dbReference type="Gene3D" id="1.20.1050.40">
    <property type="entry name" value="Endopeptidase. Chain P, domain 1"/>
    <property type="match status" value="1"/>
</dbReference>
<keyword evidence="2 9" id="KW-0645">Protease</keyword>
<protein>
    <recommendedName>
        <fullName evidence="8">oligopeptidase A</fullName>
        <ecNumber evidence="8">3.4.24.70</ecNumber>
    </recommendedName>
</protein>
<comment type="similarity">
    <text evidence="1 9">Belongs to the peptidase M3 family.</text>
</comment>
<proteinExistence type="inferred from homology"/>
<keyword evidence="4 9" id="KW-0378">Hydrolase</keyword>
<comment type="cofactor">
    <cofactor evidence="9">
        <name>Zn(2+)</name>
        <dbReference type="ChEBI" id="CHEBI:29105"/>
    </cofactor>
    <text evidence="9">Binds 1 zinc ion.</text>
</comment>
<dbReference type="EMBL" id="LN906597">
    <property type="protein sequence ID" value="CUT17481.1"/>
    <property type="molecule type" value="Genomic_DNA"/>
</dbReference>
<dbReference type="AlphaFoldDB" id="A0A0S4M137"/>
<dbReference type="Pfam" id="PF19310">
    <property type="entry name" value="TOP_N"/>
    <property type="match status" value="1"/>
</dbReference>
<evidence type="ECO:0000256" key="4">
    <source>
        <dbReference type="ARBA" id="ARBA00022801"/>
    </source>
</evidence>
<keyword evidence="13" id="KW-1185">Reference proteome</keyword>
<dbReference type="PANTHER" id="PTHR11804">
    <property type="entry name" value="PROTEASE M3 THIMET OLIGOPEPTIDASE-RELATED"/>
    <property type="match status" value="1"/>
</dbReference>
<evidence type="ECO:0000259" key="10">
    <source>
        <dbReference type="Pfam" id="PF01432"/>
    </source>
</evidence>
<evidence type="ECO:0000256" key="8">
    <source>
        <dbReference type="ARBA" id="ARBA00026100"/>
    </source>
</evidence>
<evidence type="ECO:0000256" key="6">
    <source>
        <dbReference type="ARBA" id="ARBA00023049"/>
    </source>
</evidence>
<dbReference type="FunFam" id="3.40.390.10:FF:000009">
    <property type="entry name" value="Oligopeptidase A"/>
    <property type="match status" value="1"/>
</dbReference>
<evidence type="ECO:0000256" key="7">
    <source>
        <dbReference type="ARBA" id="ARBA00024603"/>
    </source>
</evidence>
<keyword evidence="6 9" id="KW-0482">Metalloprotease</keyword>
<dbReference type="InterPro" id="IPR034005">
    <property type="entry name" value="M3A_DCP"/>
</dbReference>
<dbReference type="InterPro" id="IPR045090">
    <property type="entry name" value="Pept_M3A_M3B"/>
</dbReference>
<dbReference type="GO" id="GO:0046872">
    <property type="term" value="F:metal ion binding"/>
    <property type="evidence" value="ECO:0007669"/>
    <property type="project" value="UniProtKB-UniRule"/>
</dbReference>
<sequence>MTTSHYQWEIFSTLSPQHIRDQTKELLNRTTIIVNGIANNSTPPSWENFALPMEDIAQTIEAFWSPVSHLNAVMNTDEWREAFNQSHPLIVEYFTKLQQDTRLYERYVSIKKSPDYKNFSPEQKRVVELSIRNFELSGVGLQEEKKQHLFAVVTKLAQLMNNFAENHLDSTNFFKLHVEDEKELDGIPESVKDRARELAEKQNPTKLGWILTLQEPCLGPVMSYAKSSTLREKLYKAYKTQASELFPSYAGGSKLWDNSQNINDIMDLRLEKAKLLGFSNFAEYSLALKMADTTDEVTNFLNNLLLRVKQVGEKEKQELQKFSKDTLGIDQLQPWDIGYASEQLKLSKFQIDDEEIRKYFPCEKVIQGLFLLAEELYDISIEKIEVPVYHHDVMVYQLTDKTQKNIIGHFYLDLFARENKRSGAWVDSCRTRHRNANGKLDTPITYIVCNFPNSTSTRPSYLSHYEILTLFHEFGHALHQLLTSVELHSIAGFNGVEWDAVELPSQFMENFAWDQTILTSLSSHETTTAQLPEDLYLKIIDAKNFQVGLRWLRQIEFSIFDFQLHKNWSKEPRTSVMEELWQVQDKVAVIIPPKWNRFPMTFDHIFACSYYAAGYYSYKWAEVLSADAFAAFEENGTIVNKDIGNKFLKEIISRGASRPMKESFFVFRGREPEINALLRHNGI</sequence>
<dbReference type="PANTHER" id="PTHR11804:SF84">
    <property type="entry name" value="SACCHAROLYSIN"/>
    <property type="match status" value="1"/>
</dbReference>
<dbReference type="InterPro" id="IPR024080">
    <property type="entry name" value="Neurolysin/TOP_N"/>
</dbReference>
<dbReference type="RefSeq" id="WP_092342906.1">
    <property type="nucleotide sequence ID" value="NZ_FLSL01000085.1"/>
</dbReference>
<dbReference type="InterPro" id="IPR024079">
    <property type="entry name" value="MetalloPept_cat_dom_sf"/>
</dbReference>
<comment type="catalytic activity">
    <reaction evidence="7">
        <text>Hydrolysis of oligopeptides, with broad specificity. Gly or Ala commonly occur as P1 or P1' residues, but more distant residues are also important, as is shown by the fact that Z-Gly-Pro-Gly-|-Gly-Pro-Ala is cleaved, but not Z-(Gly)(5).</text>
        <dbReference type="EC" id="3.4.24.70"/>
    </reaction>
</comment>
<dbReference type="GO" id="GO:0006508">
    <property type="term" value="P:proteolysis"/>
    <property type="evidence" value="ECO:0007669"/>
    <property type="project" value="UniProtKB-KW"/>
</dbReference>
<dbReference type="GO" id="GO:0004222">
    <property type="term" value="F:metalloendopeptidase activity"/>
    <property type="evidence" value="ECO:0007669"/>
    <property type="project" value="UniProtKB-EC"/>
</dbReference>
<evidence type="ECO:0000256" key="9">
    <source>
        <dbReference type="RuleBase" id="RU003435"/>
    </source>
</evidence>
<evidence type="ECO:0000256" key="1">
    <source>
        <dbReference type="ARBA" id="ARBA00006040"/>
    </source>
</evidence>
<dbReference type="Pfam" id="PF01432">
    <property type="entry name" value="Peptidase_M3"/>
    <property type="match status" value="1"/>
</dbReference>
<feature type="domain" description="Oligopeptidase A N-terminal" evidence="11">
    <location>
        <begin position="41"/>
        <end position="146"/>
    </location>
</feature>
<evidence type="ECO:0000313" key="13">
    <source>
        <dbReference type="Proteomes" id="UP000198651"/>
    </source>
</evidence>
<dbReference type="CDD" id="cd06456">
    <property type="entry name" value="M3A_DCP"/>
    <property type="match status" value="1"/>
</dbReference>
<dbReference type="GO" id="GO:0006518">
    <property type="term" value="P:peptide metabolic process"/>
    <property type="evidence" value="ECO:0007669"/>
    <property type="project" value="TreeGrafter"/>
</dbReference>
<accession>A0A0S4M137</accession>
<dbReference type="GO" id="GO:0005829">
    <property type="term" value="C:cytosol"/>
    <property type="evidence" value="ECO:0007669"/>
    <property type="project" value="UniProtKB-ARBA"/>
</dbReference>
<evidence type="ECO:0000256" key="5">
    <source>
        <dbReference type="ARBA" id="ARBA00022833"/>
    </source>
</evidence>
<dbReference type="EC" id="3.4.24.70" evidence="8"/>
<dbReference type="Gene3D" id="3.40.390.10">
    <property type="entry name" value="Collagenase (Catalytic Domain)"/>
    <property type="match status" value="1"/>
</dbReference>
<evidence type="ECO:0000259" key="11">
    <source>
        <dbReference type="Pfam" id="PF19310"/>
    </source>
</evidence>
<organism evidence="12 13">
    <name type="scientific">Candidatus Ichthyocystis hellenicum</name>
    <dbReference type="NCBI Taxonomy" id="1561003"/>
    <lineage>
        <taxon>Bacteria</taxon>
        <taxon>Pseudomonadati</taxon>
        <taxon>Pseudomonadota</taxon>
        <taxon>Betaproteobacteria</taxon>
        <taxon>Burkholderiales</taxon>
        <taxon>Candidatus Ichthyocystis</taxon>
    </lineage>
</organism>
<dbReference type="InterPro" id="IPR045666">
    <property type="entry name" value="OpdA_N"/>
</dbReference>
<evidence type="ECO:0000256" key="3">
    <source>
        <dbReference type="ARBA" id="ARBA00022723"/>
    </source>
</evidence>
<keyword evidence="5 9" id="KW-0862">Zinc</keyword>
<feature type="domain" description="Peptidase M3A/M3B catalytic" evidence="10">
    <location>
        <begin position="221"/>
        <end position="682"/>
    </location>
</feature>
<dbReference type="Gene3D" id="1.10.1370.10">
    <property type="entry name" value="Neurolysin, domain 3"/>
    <property type="match status" value="1"/>
</dbReference>
<evidence type="ECO:0000313" key="12">
    <source>
        <dbReference type="EMBL" id="CUT17481.1"/>
    </source>
</evidence>
<dbReference type="Proteomes" id="UP000198651">
    <property type="component" value="Chromosome I"/>
</dbReference>
<name>A0A0S4M137_9BURK</name>
<gene>
    <name evidence="12" type="primary">prlC</name>
    <name evidence="12" type="ORF">Ark11_0645</name>
</gene>
<dbReference type="InterPro" id="IPR001567">
    <property type="entry name" value="Pept_M3A_M3B_dom"/>
</dbReference>
<reference evidence="13" key="1">
    <citation type="submission" date="2015-11" db="EMBL/GenBank/DDBJ databases">
        <authorList>
            <person name="Seth-Smith H.M.B."/>
        </authorList>
    </citation>
    <scope>NUCLEOTIDE SEQUENCE [LARGE SCALE GENOMIC DNA]</scope>
    <source>
        <strain evidence="13">2013Ark11</strain>
    </source>
</reference>
<keyword evidence="3 9" id="KW-0479">Metal-binding</keyword>
<dbReference type="SUPFAM" id="SSF55486">
    <property type="entry name" value="Metalloproteases ('zincins'), catalytic domain"/>
    <property type="match status" value="1"/>
</dbReference>
<dbReference type="InterPro" id="IPR024077">
    <property type="entry name" value="Neurolysin/TOP_dom2"/>
</dbReference>
<dbReference type="PATRIC" id="fig|1561003.3.peg.649"/>
<dbReference type="OrthoDB" id="9773538at2"/>